<organism evidence="2">
    <name type="scientific">Tanacetum cinerariifolium</name>
    <name type="common">Dalmatian daisy</name>
    <name type="synonym">Chrysanthemum cinerariifolium</name>
    <dbReference type="NCBI Taxonomy" id="118510"/>
    <lineage>
        <taxon>Eukaryota</taxon>
        <taxon>Viridiplantae</taxon>
        <taxon>Streptophyta</taxon>
        <taxon>Embryophyta</taxon>
        <taxon>Tracheophyta</taxon>
        <taxon>Spermatophyta</taxon>
        <taxon>Magnoliopsida</taxon>
        <taxon>eudicotyledons</taxon>
        <taxon>Gunneridae</taxon>
        <taxon>Pentapetalae</taxon>
        <taxon>asterids</taxon>
        <taxon>campanulids</taxon>
        <taxon>Asterales</taxon>
        <taxon>Asteraceae</taxon>
        <taxon>Asteroideae</taxon>
        <taxon>Anthemideae</taxon>
        <taxon>Anthemidinae</taxon>
        <taxon>Tanacetum</taxon>
    </lineage>
</organism>
<evidence type="ECO:0000313" key="2">
    <source>
        <dbReference type="EMBL" id="GFA56449.1"/>
    </source>
</evidence>
<feature type="compositionally biased region" description="Polar residues" evidence="1">
    <location>
        <begin position="18"/>
        <end position="28"/>
    </location>
</feature>
<dbReference type="EMBL" id="BKCJ010446484">
    <property type="protein sequence ID" value="GFA56449.1"/>
    <property type="molecule type" value="Genomic_DNA"/>
</dbReference>
<protein>
    <submittedName>
        <fullName evidence="2">Uncharacterized protein</fullName>
    </submittedName>
</protein>
<proteinExistence type="predicted"/>
<comment type="caution">
    <text evidence="2">The sequence shown here is derived from an EMBL/GenBank/DDBJ whole genome shotgun (WGS) entry which is preliminary data.</text>
</comment>
<reference evidence="2" key="1">
    <citation type="journal article" date="2019" name="Sci. Rep.">
        <title>Draft genome of Tanacetum cinerariifolium, the natural source of mosquito coil.</title>
        <authorList>
            <person name="Yamashiro T."/>
            <person name="Shiraishi A."/>
            <person name="Satake H."/>
            <person name="Nakayama K."/>
        </authorList>
    </citation>
    <scope>NUCLEOTIDE SEQUENCE</scope>
</reference>
<dbReference type="AlphaFoldDB" id="A0A699JSY2"/>
<sequence length="86" mass="9422">LTNGDNIMEESLRAQVEPETNTTLNTDETIIEKSNRKRGGSAFGSEEKVGDTSRWRRVGWKEGVEFVFEDGGGEAAEQLWSEGSGG</sequence>
<name>A0A699JSY2_TANCI</name>
<feature type="region of interest" description="Disordered" evidence="1">
    <location>
        <begin position="1"/>
        <end position="53"/>
    </location>
</feature>
<evidence type="ECO:0000256" key="1">
    <source>
        <dbReference type="SAM" id="MobiDB-lite"/>
    </source>
</evidence>
<gene>
    <name evidence="2" type="ORF">Tci_628421</name>
</gene>
<accession>A0A699JSY2</accession>
<feature type="non-terminal residue" evidence="2">
    <location>
        <position position="1"/>
    </location>
</feature>